<proteinExistence type="predicted"/>
<dbReference type="Gene3D" id="1.10.246.90">
    <property type="entry name" value="Nop domain"/>
    <property type="match status" value="1"/>
</dbReference>
<reference evidence="3" key="1">
    <citation type="journal article" date="2019" name="bioRxiv">
        <title>Genome diversification in globally distributed novel marine Proteobacteria is linked to environmental adaptation.</title>
        <authorList>
            <person name="Zhou Z."/>
            <person name="Tran P.Q."/>
            <person name="Kieft K."/>
            <person name="Anantharaman K."/>
        </authorList>
    </citation>
    <scope>NUCLEOTIDE SEQUENCE [LARGE SCALE GENOMIC DNA]</scope>
</reference>
<dbReference type="InterPro" id="IPR036070">
    <property type="entry name" value="Nop_dom_sf"/>
</dbReference>
<sequence length="222" mass="23298">MSPPPSELAALREATLEQVRAALAEAVTPDRGLLQGVRALDEALEAENRLAERLARWAAEAAGAARQPPAAELLPDAPEPLRELQVAWRESGARGERLRDWLEAQAPDVAPSLAALLGPLLAARVIAAAGSLPRLARLPGSTIQTLGAERALFAHRGGGAPPPKHGLLLAHPLVRDAPRRERGRMARRLAAKAAIAARVDCYGGEPCGAELLAALGSDDPVK</sequence>
<dbReference type="EMBL" id="DUAV01000028">
    <property type="protein sequence ID" value="HIG63779.1"/>
    <property type="molecule type" value="Genomic_DNA"/>
</dbReference>
<evidence type="ECO:0000259" key="1">
    <source>
        <dbReference type="PROSITE" id="PS51358"/>
    </source>
</evidence>
<name>A0A7C7ZDW6_9ARCH</name>
<dbReference type="PANTHER" id="PTHR10894">
    <property type="entry name" value="NUCLEOLAR PROTEIN 5 NUCLEOLAR PROTEIN NOP5 NOP58"/>
    <property type="match status" value="1"/>
</dbReference>
<dbReference type="PROSITE" id="PS51358">
    <property type="entry name" value="NOP"/>
    <property type="match status" value="1"/>
</dbReference>
<accession>A0A7C7ZDW6</accession>
<organism evidence="2 3">
    <name type="scientific">Marine Group III euryarchaeote</name>
    <dbReference type="NCBI Taxonomy" id="2173149"/>
    <lineage>
        <taxon>Archaea</taxon>
        <taxon>Methanobacteriati</taxon>
        <taxon>Thermoplasmatota</taxon>
        <taxon>Thermoplasmata</taxon>
        <taxon>Candidatus Thermoprofundales</taxon>
    </lineage>
</organism>
<dbReference type="GO" id="GO:0031428">
    <property type="term" value="C:box C/D methylation guide snoRNP complex"/>
    <property type="evidence" value="ECO:0007669"/>
    <property type="project" value="InterPro"/>
</dbReference>
<dbReference type="Pfam" id="PF01798">
    <property type="entry name" value="Nop"/>
    <property type="match status" value="1"/>
</dbReference>
<dbReference type="SUPFAM" id="SSF89124">
    <property type="entry name" value="Nop domain"/>
    <property type="match status" value="1"/>
</dbReference>
<dbReference type="PANTHER" id="PTHR10894:SF0">
    <property type="entry name" value="NUCLEOLAR PROTEIN 56"/>
    <property type="match status" value="1"/>
</dbReference>
<dbReference type="Proteomes" id="UP000589516">
    <property type="component" value="Unassembled WGS sequence"/>
</dbReference>
<comment type="caution">
    <text evidence="2">The sequence shown here is derived from an EMBL/GenBank/DDBJ whole genome shotgun (WGS) entry which is preliminary data.</text>
</comment>
<evidence type="ECO:0000313" key="2">
    <source>
        <dbReference type="EMBL" id="HIG63779.1"/>
    </source>
</evidence>
<gene>
    <name evidence="2" type="ORF">EYQ16_04605</name>
</gene>
<dbReference type="GO" id="GO:0030515">
    <property type="term" value="F:snoRNA binding"/>
    <property type="evidence" value="ECO:0007669"/>
    <property type="project" value="InterPro"/>
</dbReference>
<dbReference type="InterPro" id="IPR045056">
    <property type="entry name" value="Nop56/Nop58"/>
</dbReference>
<protein>
    <submittedName>
        <fullName evidence="2">RNA-processing protein</fullName>
    </submittedName>
</protein>
<feature type="domain" description="Nop" evidence="1">
    <location>
        <begin position="109"/>
        <end position="222"/>
    </location>
</feature>
<dbReference type="InterPro" id="IPR042239">
    <property type="entry name" value="Nop_C"/>
</dbReference>
<evidence type="ECO:0000313" key="3">
    <source>
        <dbReference type="Proteomes" id="UP000589516"/>
    </source>
</evidence>
<dbReference type="AlphaFoldDB" id="A0A7C7ZDW6"/>
<dbReference type="InterPro" id="IPR002687">
    <property type="entry name" value="Nop_dom"/>
</dbReference>